<comment type="caution">
    <text evidence="2">The sequence shown here is derived from an EMBL/GenBank/DDBJ whole genome shotgun (WGS) entry which is preliminary data.</text>
</comment>
<sequence>MHDPREYRSMAEREAEWFARLPAQLAFAREHSPAYRRLFAGVDLSLVNSWSALASLPLTRKSALPEEQAELPPFAGYATCAPGEAGRVFASPGPIFEPQGEGADPWRMRRACQAAGFAPGFLVHNSFAYHLTPGGFMLDLGCQAAGCAVFPAGPGQTELQVGAMRALQPDAYVGTPSFLAILLERARDAGVPLPRLKRALVSGEALPAALREQLTGFGVTAYQCYASADLGLIAYEGVPGGGLICDEDILVEIVCPGTGEPVPFGEVGEVVVTTLQRSYPLVRFATGDLSAFSPELSPCGRSGRVLRGWLGRADQTAKVRGLFVHPAQLAALQKRVPEVGRLRLEVSRAGAQDTLTLKAECADTPALLDALSTGFRELTQLRADVVAVLPGSLPADGKVIDDCRSH</sequence>
<proteinExistence type="predicted"/>
<dbReference type="RefSeq" id="WP_136550869.1">
    <property type="nucleotide sequence ID" value="NZ_STGJ01000001.1"/>
</dbReference>
<reference evidence="2 3" key="1">
    <citation type="submission" date="2019-04" db="EMBL/GenBank/DDBJ databases">
        <title>Crenobacter sp. nov.</title>
        <authorList>
            <person name="Shi S."/>
        </authorList>
    </citation>
    <scope>NUCLEOTIDE SEQUENCE [LARGE SCALE GENOMIC DNA]</scope>
    <source>
        <strain evidence="2 3">GY 70310</strain>
    </source>
</reference>
<dbReference type="InterPro" id="IPR042099">
    <property type="entry name" value="ANL_N_sf"/>
</dbReference>
<gene>
    <name evidence="2" type="ORF">E5K04_00120</name>
</gene>
<protein>
    <submittedName>
        <fullName evidence="2">Phenylacetate--CoA ligase</fullName>
    </submittedName>
</protein>
<dbReference type="Proteomes" id="UP000308891">
    <property type="component" value="Unassembled WGS sequence"/>
</dbReference>
<dbReference type="PANTHER" id="PTHR43845">
    <property type="entry name" value="BLR5969 PROTEIN"/>
    <property type="match status" value="1"/>
</dbReference>
<organism evidence="2 3">
    <name type="scientific">Crenobacter intestini</name>
    <dbReference type="NCBI Taxonomy" id="2563443"/>
    <lineage>
        <taxon>Bacteria</taxon>
        <taxon>Pseudomonadati</taxon>
        <taxon>Pseudomonadota</taxon>
        <taxon>Betaproteobacteria</taxon>
        <taxon>Neisseriales</taxon>
        <taxon>Neisseriaceae</taxon>
        <taxon>Crenobacter</taxon>
    </lineage>
</organism>
<dbReference type="Gene3D" id="3.30.300.30">
    <property type="match status" value="1"/>
</dbReference>
<dbReference type="GO" id="GO:0016874">
    <property type="term" value="F:ligase activity"/>
    <property type="evidence" value="ECO:0007669"/>
    <property type="project" value="UniProtKB-KW"/>
</dbReference>
<dbReference type="OrthoDB" id="580775at2"/>
<dbReference type="PANTHER" id="PTHR43845:SF1">
    <property type="entry name" value="BLR5969 PROTEIN"/>
    <property type="match status" value="1"/>
</dbReference>
<evidence type="ECO:0000313" key="2">
    <source>
        <dbReference type="EMBL" id="TIC86858.1"/>
    </source>
</evidence>
<dbReference type="Pfam" id="PF00501">
    <property type="entry name" value="AMP-binding"/>
    <property type="match status" value="1"/>
</dbReference>
<evidence type="ECO:0000259" key="1">
    <source>
        <dbReference type="Pfam" id="PF00501"/>
    </source>
</evidence>
<dbReference type="EMBL" id="STGJ01000001">
    <property type="protein sequence ID" value="TIC86858.1"/>
    <property type="molecule type" value="Genomic_DNA"/>
</dbReference>
<accession>A0A4T0V550</accession>
<name>A0A4T0V550_9NEIS</name>
<dbReference type="InterPro" id="IPR000873">
    <property type="entry name" value="AMP-dep_synth/lig_dom"/>
</dbReference>
<keyword evidence="3" id="KW-1185">Reference proteome</keyword>
<dbReference type="InterPro" id="IPR045851">
    <property type="entry name" value="AMP-bd_C_sf"/>
</dbReference>
<evidence type="ECO:0000313" key="3">
    <source>
        <dbReference type="Proteomes" id="UP000308891"/>
    </source>
</evidence>
<dbReference type="Gene3D" id="3.40.50.12780">
    <property type="entry name" value="N-terminal domain of ligase-like"/>
    <property type="match status" value="1"/>
</dbReference>
<dbReference type="AlphaFoldDB" id="A0A4T0V550"/>
<dbReference type="SUPFAM" id="SSF56801">
    <property type="entry name" value="Acetyl-CoA synthetase-like"/>
    <property type="match status" value="1"/>
</dbReference>
<keyword evidence="2" id="KW-0436">Ligase</keyword>
<feature type="domain" description="AMP-dependent synthetase/ligase" evidence="1">
    <location>
        <begin position="144"/>
        <end position="273"/>
    </location>
</feature>